<organism evidence="2 3">
    <name type="scientific">Sphaerulina musiva (strain SO2202)</name>
    <name type="common">Poplar stem canker fungus</name>
    <name type="synonym">Septoria musiva</name>
    <dbReference type="NCBI Taxonomy" id="692275"/>
    <lineage>
        <taxon>Eukaryota</taxon>
        <taxon>Fungi</taxon>
        <taxon>Dikarya</taxon>
        <taxon>Ascomycota</taxon>
        <taxon>Pezizomycotina</taxon>
        <taxon>Dothideomycetes</taxon>
        <taxon>Dothideomycetidae</taxon>
        <taxon>Mycosphaerellales</taxon>
        <taxon>Mycosphaerellaceae</taxon>
        <taxon>Sphaerulina</taxon>
    </lineage>
</organism>
<evidence type="ECO:0000256" key="1">
    <source>
        <dbReference type="SAM" id="MobiDB-lite"/>
    </source>
</evidence>
<keyword evidence="3" id="KW-1185">Reference proteome</keyword>
<dbReference type="STRING" id="692275.N1QFK9"/>
<name>N1QFK9_SPHMS</name>
<dbReference type="PANTHER" id="PTHR42354:SF1">
    <property type="entry name" value="C2H2-TYPE DOMAIN-CONTAINING PROTEIN"/>
    <property type="match status" value="1"/>
</dbReference>
<feature type="compositionally biased region" description="Polar residues" evidence="1">
    <location>
        <begin position="176"/>
        <end position="186"/>
    </location>
</feature>
<feature type="region of interest" description="Disordered" evidence="1">
    <location>
        <begin position="39"/>
        <end position="373"/>
    </location>
</feature>
<dbReference type="Proteomes" id="UP000016931">
    <property type="component" value="Unassembled WGS sequence"/>
</dbReference>
<gene>
    <name evidence="2" type="ORF">SEPMUDRAFT_151367</name>
</gene>
<dbReference type="eggNOG" id="ENOG502SKVR">
    <property type="taxonomic scope" value="Eukaryota"/>
</dbReference>
<dbReference type="OrthoDB" id="5309037at2759"/>
<feature type="compositionally biased region" description="Pro residues" evidence="1">
    <location>
        <begin position="349"/>
        <end position="365"/>
    </location>
</feature>
<feature type="compositionally biased region" description="Low complexity" evidence="1">
    <location>
        <begin position="308"/>
        <end position="321"/>
    </location>
</feature>
<accession>N1QFK9</accession>
<sequence length="549" mass="59482">MSKNPNLTEADVAKLVAAAEEAARDGTVDTLRDHYQRMILPAAAPATKPLPPEEQHRALPAPLDLPRGQRPSQDRPPMSVAAGVRQDQTRSYTSKSVAGSRHDSYLANLPNDDFQHKPGLGRHLEERNPMDYSPPPPLPQQAAPQRTKSVYAAENSRASVGGGRNRSVHADEFVATSRSLPMQSQRPAERDSRSTKAEPGKSRAASQGPPPPPPASEPRPSSTKTEVPKAKSLPHQADWKPPQEKYDDPFGGAKSVKASTQAVKSVVPSRAEGVKSEKAYAQPARSVGGAKSAAPTQSVYAKSEAPVSRPAPAKSEAPPKSTKTEPPKSRAPSRVAAATNDNPGFIAPIPIPAPPLGPSHIPSPPRSSSANNPRPIKEIREVREVREIKSLPAPPNDLFCRYASDLQNSHLPLHPNFKSSGSHRCPTCSHTIPVDTRDVWVLSTHSPSSNNNNNHSSRTKDYRLDARFITKCHTPQRGEFACVLCDRFRDRDCLCRGVDSLVAHLGKEHCAEEFERDDDLIRMDVDERGGNGGGRMVVRGKAGREMALA</sequence>
<protein>
    <submittedName>
        <fullName evidence="2">Uncharacterized protein</fullName>
    </submittedName>
</protein>
<dbReference type="GeneID" id="27903905"/>
<dbReference type="RefSeq" id="XP_016757399.1">
    <property type="nucleotide sequence ID" value="XM_016906768.1"/>
</dbReference>
<dbReference type="EMBL" id="KB456269">
    <property type="protein sequence ID" value="EMF09278.1"/>
    <property type="molecule type" value="Genomic_DNA"/>
</dbReference>
<reference evidence="2 3" key="1">
    <citation type="journal article" date="2012" name="PLoS Pathog.">
        <title>Diverse lifestyles and strategies of plant pathogenesis encoded in the genomes of eighteen Dothideomycetes fungi.</title>
        <authorList>
            <person name="Ohm R.A."/>
            <person name="Feau N."/>
            <person name="Henrissat B."/>
            <person name="Schoch C.L."/>
            <person name="Horwitz B.A."/>
            <person name="Barry K.W."/>
            <person name="Condon B.J."/>
            <person name="Copeland A.C."/>
            <person name="Dhillon B."/>
            <person name="Glaser F."/>
            <person name="Hesse C.N."/>
            <person name="Kosti I."/>
            <person name="LaButti K."/>
            <person name="Lindquist E.A."/>
            <person name="Lucas S."/>
            <person name="Salamov A.A."/>
            <person name="Bradshaw R.E."/>
            <person name="Ciuffetti L."/>
            <person name="Hamelin R.C."/>
            <person name="Kema G.H.J."/>
            <person name="Lawrence C."/>
            <person name="Scott J.A."/>
            <person name="Spatafora J.W."/>
            <person name="Turgeon B.G."/>
            <person name="de Wit P.J.G.M."/>
            <person name="Zhong S."/>
            <person name="Goodwin S.B."/>
            <person name="Grigoriev I.V."/>
        </authorList>
    </citation>
    <scope>NUCLEOTIDE SEQUENCE [LARGE SCALE GENOMIC DNA]</scope>
    <source>
        <strain evidence="2 3">SO2202</strain>
    </source>
</reference>
<feature type="compositionally biased region" description="Pro residues" evidence="1">
    <location>
        <begin position="208"/>
        <end position="217"/>
    </location>
</feature>
<dbReference type="AlphaFoldDB" id="N1QFK9"/>
<evidence type="ECO:0000313" key="3">
    <source>
        <dbReference type="Proteomes" id="UP000016931"/>
    </source>
</evidence>
<proteinExistence type="predicted"/>
<feature type="compositionally biased region" description="Basic and acidic residues" evidence="1">
    <location>
        <begin position="237"/>
        <end position="248"/>
    </location>
</feature>
<dbReference type="HOGENOM" id="CLU_496222_0_0_1"/>
<feature type="compositionally biased region" description="Basic and acidic residues" evidence="1">
    <location>
        <begin position="187"/>
        <end position="201"/>
    </location>
</feature>
<dbReference type="PANTHER" id="PTHR42354">
    <property type="entry name" value="C2H2-TYPE DOMAIN-CONTAINING PROTEIN"/>
    <property type="match status" value="1"/>
</dbReference>
<evidence type="ECO:0000313" key="2">
    <source>
        <dbReference type="EMBL" id="EMF09278.1"/>
    </source>
</evidence>